<gene>
    <name evidence="9" type="ORF">Pph01_53420</name>
</gene>
<evidence type="ECO:0000256" key="3">
    <source>
        <dbReference type="ARBA" id="ARBA00022691"/>
    </source>
</evidence>
<dbReference type="PANTHER" id="PTHR46098:SF1">
    <property type="entry name" value="TRNA (CYTOSINE(38)-C(5))-METHYLTRANSFERASE"/>
    <property type="match status" value="1"/>
</dbReference>
<accession>A0A8J3XGP8</accession>
<dbReference type="InterPro" id="IPR018117">
    <property type="entry name" value="C5_DNA_meth_AS"/>
</dbReference>
<evidence type="ECO:0000313" key="10">
    <source>
        <dbReference type="Proteomes" id="UP000622547"/>
    </source>
</evidence>
<dbReference type="PROSITE" id="PS51679">
    <property type="entry name" value="SAM_MT_C5"/>
    <property type="match status" value="1"/>
</dbReference>
<keyword evidence="1 5" id="KW-0489">Methyltransferase</keyword>
<dbReference type="SUPFAM" id="SSF53335">
    <property type="entry name" value="S-adenosyl-L-methionine-dependent methyltransferases"/>
    <property type="match status" value="1"/>
</dbReference>
<dbReference type="NCBIfam" id="TIGR00675">
    <property type="entry name" value="dcm"/>
    <property type="match status" value="1"/>
</dbReference>
<sequence length="335" mass="35911">MTGPAGLSTAGSMCSGYGGLDLAVAAMLGTRLLWTADNDTRAATCLAHRFPAAPNLGDLTAVDWTAVSAPDVLAAGFPCTPISSAGHGLGLDDERWLFDDIADAVGRMEPHPRLLVLENVARLLSVNDGHAMARVVHRLATLGYVGRWRVVRASDVGAPHQRARIFIVAWPADPESTGLEIRRQGRPSPGAASHPPHLRHQRDRHTREGRPGPPHPRGPDAAPSTGQAHRPAHHGTRWGRYEPAIRRWEHLTGRPAPHPTEPAPGGGRRLAAPFSEWLMGLPTGWVTHVPGLTRTGQLHLIGNGVVPQQATAALLDLLPAHLIPAPAHHWEERAS</sequence>
<dbReference type="AlphaFoldDB" id="A0A8J3XGP8"/>
<keyword evidence="2 5" id="KW-0808">Transferase</keyword>
<comment type="catalytic activity">
    <reaction evidence="7">
        <text>a 2'-deoxycytidine in DNA + S-adenosyl-L-methionine = a 5-methyl-2'-deoxycytidine in DNA + S-adenosyl-L-homocysteine + H(+)</text>
        <dbReference type="Rhea" id="RHEA:13681"/>
        <dbReference type="Rhea" id="RHEA-COMP:11369"/>
        <dbReference type="Rhea" id="RHEA-COMP:11370"/>
        <dbReference type="ChEBI" id="CHEBI:15378"/>
        <dbReference type="ChEBI" id="CHEBI:57856"/>
        <dbReference type="ChEBI" id="CHEBI:59789"/>
        <dbReference type="ChEBI" id="CHEBI:85452"/>
        <dbReference type="ChEBI" id="CHEBI:85454"/>
        <dbReference type="EC" id="2.1.1.37"/>
    </reaction>
</comment>
<feature type="active site" evidence="5">
    <location>
        <position position="79"/>
    </location>
</feature>
<proteinExistence type="inferred from homology"/>
<dbReference type="InterPro" id="IPR029063">
    <property type="entry name" value="SAM-dependent_MTases_sf"/>
</dbReference>
<keyword evidence="10" id="KW-1185">Reference proteome</keyword>
<dbReference type="InterPro" id="IPR001525">
    <property type="entry name" value="C5_MeTfrase"/>
</dbReference>
<name>A0A8J3XGP8_9ACTN</name>
<feature type="region of interest" description="Disordered" evidence="8">
    <location>
        <begin position="178"/>
        <end position="240"/>
    </location>
</feature>
<dbReference type="GO" id="GO:0032259">
    <property type="term" value="P:methylation"/>
    <property type="evidence" value="ECO:0007669"/>
    <property type="project" value="UniProtKB-KW"/>
</dbReference>
<organism evidence="9 10">
    <name type="scientific">Planotetraspora phitsanulokensis</name>
    <dbReference type="NCBI Taxonomy" id="575192"/>
    <lineage>
        <taxon>Bacteria</taxon>
        <taxon>Bacillati</taxon>
        <taxon>Actinomycetota</taxon>
        <taxon>Actinomycetes</taxon>
        <taxon>Streptosporangiales</taxon>
        <taxon>Streptosporangiaceae</taxon>
        <taxon>Planotetraspora</taxon>
    </lineage>
</organism>
<dbReference type="Pfam" id="PF00145">
    <property type="entry name" value="DNA_methylase"/>
    <property type="match status" value="1"/>
</dbReference>
<dbReference type="EMBL" id="BOOP01000025">
    <property type="protein sequence ID" value="GII40339.1"/>
    <property type="molecule type" value="Genomic_DNA"/>
</dbReference>
<dbReference type="Proteomes" id="UP000622547">
    <property type="component" value="Unassembled WGS sequence"/>
</dbReference>
<dbReference type="Gene3D" id="3.40.50.150">
    <property type="entry name" value="Vaccinia Virus protein VP39"/>
    <property type="match status" value="1"/>
</dbReference>
<evidence type="ECO:0000256" key="2">
    <source>
        <dbReference type="ARBA" id="ARBA00022679"/>
    </source>
</evidence>
<protein>
    <recommendedName>
        <fullName evidence="7">Cytosine-specific methyltransferase</fullName>
        <ecNumber evidence="7">2.1.1.37</ecNumber>
    </recommendedName>
</protein>
<evidence type="ECO:0000256" key="4">
    <source>
        <dbReference type="ARBA" id="ARBA00022747"/>
    </source>
</evidence>
<keyword evidence="3 5" id="KW-0949">S-adenosyl-L-methionine</keyword>
<evidence type="ECO:0000256" key="6">
    <source>
        <dbReference type="RuleBase" id="RU000416"/>
    </source>
</evidence>
<reference evidence="9 10" key="1">
    <citation type="submission" date="2021-01" db="EMBL/GenBank/DDBJ databases">
        <title>Whole genome shotgun sequence of Planotetraspora phitsanulokensis NBRC 104273.</title>
        <authorList>
            <person name="Komaki H."/>
            <person name="Tamura T."/>
        </authorList>
    </citation>
    <scope>NUCLEOTIDE SEQUENCE [LARGE SCALE GENOMIC DNA]</scope>
    <source>
        <strain evidence="9 10">NBRC 104273</strain>
    </source>
</reference>
<dbReference type="PROSITE" id="PS00094">
    <property type="entry name" value="C5_MTASE_1"/>
    <property type="match status" value="1"/>
</dbReference>
<dbReference type="PRINTS" id="PR00105">
    <property type="entry name" value="C5METTRFRASE"/>
</dbReference>
<evidence type="ECO:0000256" key="7">
    <source>
        <dbReference type="RuleBase" id="RU000417"/>
    </source>
</evidence>
<dbReference type="GO" id="GO:0003886">
    <property type="term" value="F:DNA (cytosine-5-)-methyltransferase activity"/>
    <property type="evidence" value="ECO:0007669"/>
    <property type="project" value="UniProtKB-EC"/>
</dbReference>
<dbReference type="InterPro" id="IPR050750">
    <property type="entry name" value="C5-MTase"/>
</dbReference>
<keyword evidence="4" id="KW-0680">Restriction system</keyword>
<dbReference type="EC" id="2.1.1.37" evidence="7"/>
<evidence type="ECO:0000256" key="8">
    <source>
        <dbReference type="SAM" id="MobiDB-lite"/>
    </source>
</evidence>
<comment type="similarity">
    <text evidence="5 6">Belongs to the class I-like SAM-binding methyltransferase superfamily. C5-methyltransferase family.</text>
</comment>
<dbReference type="RefSeq" id="WP_204075881.1">
    <property type="nucleotide sequence ID" value="NZ_BAABHI010000026.1"/>
</dbReference>
<evidence type="ECO:0000256" key="5">
    <source>
        <dbReference type="PROSITE-ProRule" id="PRU01016"/>
    </source>
</evidence>
<comment type="caution">
    <text evidence="9">The sequence shown here is derived from an EMBL/GenBank/DDBJ whole genome shotgun (WGS) entry which is preliminary data.</text>
</comment>
<evidence type="ECO:0000313" key="9">
    <source>
        <dbReference type="EMBL" id="GII40339.1"/>
    </source>
</evidence>
<dbReference type="PANTHER" id="PTHR46098">
    <property type="entry name" value="TRNA (CYTOSINE(38)-C(5))-METHYLTRANSFERASE"/>
    <property type="match status" value="1"/>
</dbReference>
<evidence type="ECO:0000256" key="1">
    <source>
        <dbReference type="ARBA" id="ARBA00022603"/>
    </source>
</evidence>
<dbReference type="GO" id="GO:0009307">
    <property type="term" value="P:DNA restriction-modification system"/>
    <property type="evidence" value="ECO:0007669"/>
    <property type="project" value="UniProtKB-KW"/>
</dbReference>